<gene>
    <name evidence="2" type="ORF">KZY68_02700</name>
</gene>
<name>A0AAW4NQQ3_9BACT</name>
<evidence type="ECO:0000313" key="3">
    <source>
        <dbReference type="Proteomes" id="UP001196873"/>
    </source>
</evidence>
<organism evidence="2 3">
    <name type="scientific">Segatella salivae</name>
    <dbReference type="NCBI Taxonomy" id="228604"/>
    <lineage>
        <taxon>Bacteria</taxon>
        <taxon>Pseudomonadati</taxon>
        <taxon>Bacteroidota</taxon>
        <taxon>Bacteroidia</taxon>
        <taxon>Bacteroidales</taxon>
        <taxon>Prevotellaceae</taxon>
        <taxon>Segatella</taxon>
    </lineage>
</organism>
<evidence type="ECO:0000313" key="2">
    <source>
        <dbReference type="EMBL" id="MBW4864946.1"/>
    </source>
</evidence>
<comment type="caution">
    <text evidence="2">The sequence shown here is derived from an EMBL/GenBank/DDBJ whole genome shotgun (WGS) entry which is preliminary data.</text>
</comment>
<sequence length="212" mass="24151">MKKLTKILFLLLIASVSIALSSCSSGSTYYEDNQDWWSNNSDGNADSDAQYLKNLANTLRGHWEGAMRYEYNDDNGQRAIAQFNAQLEFDQYDATGLKGRGREIDTATSNGNTQSQTLYFTWKVDKTTNDIYVTYDGSKKKYRITMLDKTSNMQSYLDANRFEGTMIGVNNNEFIDFKLARYSYAKSNDIVFSRASQTRAAGIKIENKIVKR</sequence>
<dbReference type="RefSeq" id="WP_219427329.1">
    <property type="nucleotide sequence ID" value="NZ_JAHXRD010000003.1"/>
</dbReference>
<dbReference type="EMBL" id="JAHXRF010000003">
    <property type="protein sequence ID" value="MBW4864946.1"/>
    <property type="molecule type" value="Genomic_DNA"/>
</dbReference>
<dbReference type="AlphaFoldDB" id="A0AAW4NQQ3"/>
<accession>A0AAW4NQQ3</accession>
<feature type="signal peptide" evidence="1">
    <location>
        <begin position="1"/>
        <end position="19"/>
    </location>
</feature>
<reference evidence="2" key="1">
    <citation type="submission" date="2021-07" db="EMBL/GenBank/DDBJ databases">
        <title>Genomic diversity and antimicrobial resistance of Prevotella spp. isolated from chronic lung disease airways.</title>
        <authorList>
            <person name="Webb K.A."/>
            <person name="Olagoke O.S."/>
            <person name="Baird T."/>
            <person name="Neill J."/>
            <person name="Pham A."/>
            <person name="Wells T.J."/>
            <person name="Ramsay K.A."/>
            <person name="Bell S.C."/>
            <person name="Sarovich D.S."/>
            <person name="Price E.P."/>
        </authorList>
    </citation>
    <scope>NUCLEOTIDE SEQUENCE</scope>
    <source>
        <strain evidence="2">SCHI0047.S.3</strain>
    </source>
</reference>
<feature type="chain" id="PRO_5043453375" description="Lipoprotein" evidence="1">
    <location>
        <begin position="20"/>
        <end position="212"/>
    </location>
</feature>
<keyword evidence="1" id="KW-0732">Signal</keyword>
<dbReference type="PROSITE" id="PS51257">
    <property type="entry name" value="PROKAR_LIPOPROTEIN"/>
    <property type="match status" value="1"/>
</dbReference>
<proteinExistence type="predicted"/>
<protein>
    <recommendedName>
        <fullName evidence="4">Lipoprotein</fullName>
    </recommendedName>
</protein>
<evidence type="ECO:0008006" key="4">
    <source>
        <dbReference type="Google" id="ProtNLM"/>
    </source>
</evidence>
<dbReference type="Proteomes" id="UP001196873">
    <property type="component" value="Unassembled WGS sequence"/>
</dbReference>
<evidence type="ECO:0000256" key="1">
    <source>
        <dbReference type="SAM" id="SignalP"/>
    </source>
</evidence>